<dbReference type="Proteomes" id="UP001241092">
    <property type="component" value="Chromosome"/>
</dbReference>
<accession>A0AAI8TZ91</accession>
<gene>
    <name evidence="3" type="ORF">hbim_05157</name>
</gene>
<organism evidence="3 4">
    <name type="scientific">Mycolicibacterium mageritense</name>
    <name type="common">Mycobacterium mageritense</name>
    <dbReference type="NCBI Taxonomy" id="53462"/>
    <lineage>
        <taxon>Bacteria</taxon>
        <taxon>Bacillati</taxon>
        <taxon>Actinomycetota</taxon>
        <taxon>Actinomycetes</taxon>
        <taxon>Mycobacteriales</taxon>
        <taxon>Mycobacteriaceae</taxon>
        <taxon>Mycolicibacterium</taxon>
    </lineage>
</organism>
<feature type="signal peptide" evidence="1">
    <location>
        <begin position="1"/>
        <end position="27"/>
    </location>
</feature>
<sequence length="234" mass="24843">MMASRGIVAAFAVLSVMVFGGTGTAAADTGTSNGATYTVATKSVDPGDGWTVDVGQLSGGDQAVASAFNAASVASGRTMGGMLDRDEVIRDDATFEAKPEVSFRPTAISQVLTGVYFHQGAAHPLDYVTTVVIDSRSARPITLDDLFADKQAGLNRLSEQTKLLFPRLTGEPSPMSDRPGNAPVEENFHNWIPTADGLEIHFEDYQFAHGLPVITVPWSKLTDVLAPDMQVLAR</sequence>
<proteinExistence type="predicted"/>
<evidence type="ECO:0000259" key="2">
    <source>
        <dbReference type="Pfam" id="PF11738"/>
    </source>
</evidence>
<name>A0AAI8TZ91_MYCME</name>
<dbReference type="EMBL" id="AP027452">
    <property type="protein sequence ID" value="BDY31205.1"/>
    <property type="molecule type" value="Genomic_DNA"/>
</dbReference>
<dbReference type="AlphaFoldDB" id="A0AAI8TZ91"/>
<feature type="chain" id="PRO_5042616754" description="DUF3298 domain-containing protein" evidence="1">
    <location>
        <begin position="28"/>
        <end position="234"/>
    </location>
</feature>
<dbReference type="InterPro" id="IPR037126">
    <property type="entry name" value="PdaC/RsiV-like_sf"/>
</dbReference>
<keyword evidence="1" id="KW-0732">Signal</keyword>
<protein>
    <recommendedName>
        <fullName evidence="2">DUF3298 domain-containing protein</fullName>
    </recommendedName>
</protein>
<dbReference type="InterPro" id="IPR021729">
    <property type="entry name" value="DUF3298"/>
</dbReference>
<dbReference type="Pfam" id="PF11738">
    <property type="entry name" value="DUF3298"/>
    <property type="match status" value="1"/>
</dbReference>
<evidence type="ECO:0000313" key="4">
    <source>
        <dbReference type="Proteomes" id="UP001241092"/>
    </source>
</evidence>
<dbReference type="Gene3D" id="3.90.640.20">
    <property type="entry name" value="Heat-shock cognate protein, ATPase"/>
    <property type="match status" value="1"/>
</dbReference>
<reference evidence="3" key="1">
    <citation type="submission" date="2023-03" db="EMBL/GenBank/DDBJ databases">
        <title>Draft genome sequence of a Mycolicibacterium mageritense strain H4_3_1 isolated from a hybrid biological-inorganic system reactor.</title>
        <authorList>
            <person name="Feng X."/>
            <person name="Kazama D."/>
            <person name="Sato K."/>
            <person name="Kobayashi H."/>
        </authorList>
    </citation>
    <scope>NUCLEOTIDE SEQUENCE</scope>
    <source>
        <strain evidence="3">H4_3_1</strain>
    </source>
</reference>
<feature type="domain" description="DUF3298" evidence="2">
    <location>
        <begin position="144"/>
        <end position="219"/>
    </location>
</feature>
<evidence type="ECO:0000313" key="3">
    <source>
        <dbReference type="EMBL" id="BDY31205.1"/>
    </source>
</evidence>
<evidence type="ECO:0000256" key="1">
    <source>
        <dbReference type="SAM" id="SignalP"/>
    </source>
</evidence>